<evidence type="ECO:0000313" key="1">
    <source>
        <dbReference type="EMBL" id="MSS55781.1"/>
    </source>
</evidence>
<dbReference type="PANTHER" id="PTHR31299">
    <property type="entry name" value="ESTERASE, PUTATIVE (AFU_ORTHOLOGUE AFUA_1G05850)-RELATED"/>
    <property type="match status" value="1"/>
</dbReference>
<proteinExistence type="predicted"/>
<sequence length="211" mass="24650">MKKKVLLISAVVIVTIYVFTYFGGFTTSKSLDVNEFKAYAKSVDEISTPQEYNIIALGEATHGNKKFQQLKLEVFKKLVDEHRVHSFALEGDFGGCEEVNQYIHGGEGTLKEIVQKIGFQIYKTEEMMQLIEYMWGYNDDAEEEQLNFYGFDMQRIRYSFNALKKECIAEGVNLSFLDTFIIDGQWNQNYSYEEKKRFTDEIKKDIRIERV</sequence>
<dbReference type="AlphaFoldDB" id="A0A6N7VDB8"/>
<keyword evidence="2" id="KW-1185">Reference proteome</keyword>
<dbReference type="RefSeq" id="WP_154555477.1">
    <property type="nucleotide sequence ID" value="NZ_VUMR01000007.1"/>
</dbReference>
<comment type="caution">
    <text evidence="1">The sequence shown here is derived from an EMBL/GenBank/DDBJ whole genome shotgun (WGS) entry which is preliminary data.</text>
</comment>
<dbReference type="Proteomes" id="UP000434241">
    <property type="component" value="Unassembled WGS sequence"/>
</dbReference>
<protein>
    <submittedName>
        <fullName evidence="1">Erythromycin esterase family protein</fullName>
    </submittedName>
</protein>
<dbReference type="EMBL" id="VUMR01000007">
    <property type="protein sequence ID" value="MSS55781.1"/>
    <property type="molecule type" value="Genomic_DNA"/>
</dbReference>
<dbReference type="GO" id="GO:0046677">
    <property type="term" value="P:response to antibiotic"/>
    <property type="evidence" value="ECO:0007669"/>
    <property type="project" value="InterPro"/>
</dbReference>
<dbReference type="InterPro" id="IPR007815">
    <property type="entry name" value="Emycin_Estase"/>
</dbReference>
<gene>
    <name evidence="1" type="ORF">FYJ55_02380</name>
</gene>
<dbReference type="GeneID" id="93158138"/>
<evidence type="ECO:0000313" key="2">
    <source>
        <dbReference type="Proteomes" id="UP000434241"/>
    </source>
</evidence>
<dbReference type="CDD" id="cd14728">
    <property type="entry name" value="Ere-like"/>
    <property type="match status" value="1"/>
</dbReference>
<organism evidence="1 2">
    <name type="scientific">Holdemanella porci</name>
    <dbReference type="NCBI Taxonomy" id="2652276"/>
    <lineage>
        <taxon>Bacteria</taxon>
        <taxon>Bacillati</taxon>
        <taxon>Bacillota</taxon>
        <taxon>Erysipelotrichia</taxon>
        <taxon>Erysipelotrichales</taxon>
        <taxon>Erysipelotrichaceae</taxon>
        <taxon>Holdemanella</taxon>
    </lineage>
</organism>
<dbReference type="Gene3D" id="3.30.1870.10">
    <property type="entry name" value="EreA-like, domain 2"/>
    <property type="match status" value="1"/>
</dbReference>
<accession>A0A6N7VDB8</accession>
<dbReference type="Pfam" id="PF05139">
    <property type="entry name" value="Erythro_esteras"/>
    <property type="match status" value="1"/>
</dbReference>
<dbReference type="SUPFAM" id="SSF159501">
    <property type="entry name" value="EreA/ChaN-like"/>
    <property type="match status" value="1"/>
</dbReference>
<name>A0A6N7VDB8_9FIRM</name>
<dbReference type="PANTHER" id="PTHR31299:SF0">
    <property type="entry name" value="ESTERASE, PUTATIVE (AFU_ORTHOLOGUE AFUA_1G05850)-RELATED"/>
    <property type="match status" value="1"/>
</dbReference>
<reference evidence="1 2" key="1">
    <citation type="submission" date="2019-08" db="EMBL/GenBank/DDBJ databases">
        <title>In-depth cultivation of the pig gut microbiome towards novel bacterial diversity and tailored functional studies.</title>
        <authorList>
            <person name="Wylensek D."/>
            <person name="Hitch T.C.A."/>
            <person name="Clavel T."/>
        </authorList>
    </citation>
    <scope>NUCLEOTIDE SEQUENCE [LARGE SCALE GENOMIC DNA]</scope>
    <source>
        <strain evidence="1 2">LKV-472-APC-3</strain>
    </source>
</reference>
<dbReference type="InterPro" id="IPR052036">
    <property type="entry name" value="Hydrolase/PRTase-associated"/>
</dbReference>